<evidence type="ECO:0000313" key="1">
    <source>
        <dbReference type="EMBL" id="SZX71146.1"/>
    </source>
</evidence>
<name>A0A383W3A5_TETOB</name>
<proteinExistence type="predicted"/>
<accession>A0A383W3A5</accession>
<sequence>MLATAPAFRTGFAAGWLDIITVRRNVQTLSCTVADANGAPLPSAACTSLGLIRSTVGVSAAVCATTDNLVIKKCTTTIAGTTTTRSGGSCDAHEDMSKIMAFIDCGPGGRYQLKPWKIEWDRVDVNPKP</sequence>
<dbReference type="Proteomes" id="UP000256970">
    <property type="component" value="Unassembled WGS sequence"/>
</dbReference>
<reference evidence="1 2" key="1">
    <citation type="submission" date="2016-10" db="EMBL/GenBank/DDBJ databases">
        <authorList>
            <person name="Cai Z."/>
        </authorList>
    </citation>
    <scope>NUCLEOTIDE SEQUENCE [LARGE SCALE GENOMIC DNA]</scope>
</reference>
<dbReference type="AlphaFoldDB" id="A0A383W3A5"/>
<protein>
    <submittedName>
        <fullName evidence="1">Uncharacterized protein</fullName>
    </submittedName>
</protein>
<organism evidence="1 2">
    <name type="scientific">Tetradesmus obliquus</name>
    <name type="common">Green alga</name>
    <name type="synonym">Acutodesmus obliquus</name>
    <dbReference type="NCBI Taxonomy" id="3088"/>
    <lineage>
        <taxon>Eukaryota</taxon>
        <taxon>Viridiplantae</taxon>
        <taxon>Chlorophyta</taxon>
        <taxon>core chlorophytes</taxon>
        <taxon>Chlorophyceae</taxon>
        <taxon>CS clade</taxon>
        <taxon>Sphaeropleales</taxon>
        <taxon>Scenedesmaceae</taxon>
        <taxon>Tetradesmus</taxon>
    </lineage>
</organism>
<evidence type="ECO:0000313" key="2">
    <source>
        <dbReference type="Proteomes" id="UP000256970"/>
    </source>
</evidence>
<gene>
    <name evidence="1" type="ORF">BQ4739_LOCUS11278</name>
</gene>
<dbReference type="EMBL" id="FNXT01001029">
    <property type="protein sequence ID" value="SZX71146.1"/>
    <property type="molecule type" value="Genomic_DNA"/>
</dbReference>
<keyword evidence="2" id="KW-1185">Reference proteome</keyword>